<evidence type="ECO:0000256" key="1">
    <source>
        <dbReference type="SAM" id="Phobius"/>
    </source>
</evidence>
<gene>
    <name evidence="2" type="ORF">SAMN04487861_13813</name>
</gene>
<reference evidence="2 3" key="1">
    <citation type="submission" date="2016-10" db="EMBL/GenBank/DDBJ databases">
        <authorList>
            <person name="de Groot N.N."/>
        </authorList>
    </citation>
    <scope>NUCLEOTIDE SEQUENCE [LARGE SCALE GENOMIC DNA]</scope>
    <source>
        <strain evidence="2 3">Z108</strain>
    </source>
</reference>
<feature type="transmembrane region" description="Helical" evidence="1">
    <location>
        <begin position="134"/>
        <end position="154"/>
    </location>
</feature>
<dbReference type="Proteomes" id="UP000183639">
    <property type="component" value="Unassembled WGS sequence"/>
</dbReference>
<organism evidence="2 3">
    <name type="scientific">Selenomonas ruminantium</name>
    <dbReference type="NCBI Taxonomy" id="971"/>
    <lineage>
        <taxon>Bacteria</taxon>
        <taxon>Bacillati</taxon>
        <taxon>Bacillota</taxon>
        <taxon>Negativicutes</taxon>
        <taxon>Selenomonadales</taxon>
        <taxon>Selenomonadaceae</taxon>
        <taxon>Selenomonas</taxon>
    </lineage>
</organism>
<dbReference type="OrthoDB" id="9799095at2"/>
<dbReference type="Gene3D" id="1.10.1760.20">
    <property type="match status" value="1"/>
</dbReference>
<keyword evidence="1" id="KW-0472">Membrane</keyword>
<evidence type="ECO:0000313" key="2">
    <source>
        <dbReference type="EMBL" id="SFI43058.1"/>
    </source>
</evidence>
<dbReference type="Pfam" id="PF07456">
    <property type="entry name" value="Hpre_diP_synt_I"/>
    <property type="match status" value="1"/>
</dbReference>
<dbReference type="InterPro" id="IPR014535">
    <property type="entry name" value="Hpre_diP_synt_I"/>
</dbReference>
<sequence>MNHTHRLVYIALLTALSLALYLLEGLIPMPFLAPGAKLGLANLITVLALYTLPRWQDAAAILMLRILLASLFGGGPTVMLYSLIGGLQSLVIMVILQHTGLFSPLGVSSAGGFVHNLGQLLTATLLSAHAGLLAYLPILGPCGLATGFLIGYTVQQILPKIQNWPSLTMAKEK</sequence>
<accession>A0A1I3I4Z8</accession>
<dbReference type="InterPro" id="IPR010898">
    <property type="entry name" value="Hpre_diP_synth_I"/>
</dbReference>
<dbReference type="AlphaFoldDB" id="A0A1I3I4Z8"/>
<proteinExistence type="predicted"/>
<feature type="transmembrane region" description="Helical" evidence="1">
    <location>
        <begin position="58"/>
        <end position="83"/>
    </location>
</feature>
<keyword evidence="1" id="KW-0812">Transmembrane</keyword>
<dbReference type="EMBL" id="FOQK01000038">
    <property type="protein sequence ID" value="SFI43058.1"/>
    <property type="molecule type" value="Genomic_DNA"/>
</dbReference>
<dbReference type="PIRSF" id="PIRSF027391">
    <property type="entry name" value="Hpre_diP_synt_I"/>
    <property type="match status" value="1"/>
</dbReference>
<dbReference type="RefSeq" id="WP_075445796.1">
    <property type="nucleotide sequence ID" value="NZ_FOQK01000038.1"/>
</dbReference>
<evidence type="ECO:0000313" key="3">
    <source>
        <dbReference type="Proteomes" id="UP000183639"/>
    </source>
</evidence>
<keyword evidence="1" id="KW-1133">Transmembrane helix</keyword>
<protein>
    <submittedName>
        <fullName evidence="2">Heptaprenyl diphosphate synthase</fullName>
    </submittedName>
</protein>
<name>A0A1I3I4Z8_SELRU</name>
<feature type="transmembrane region" description="Helical" evidence="1">
    <location>
        <begin position="6"/>
        <end position="23"/>
    </location>
</feature>
<feature type="transmembrane region" description="Helical" evidence="1">
    <location>
        <begin position="90"/>
        <end position="114"/>
    </location>
</feature>